<evidence type="ECO:0000313" key="1">
    <source>
        <dbReference type="EMBL" id="KAL3814266.1"/>
    </source>
</evidence>
<dbReference type="AlphaFoldDB" id="A0ABD3RQQ6"/>
<dbReference type="EMBL" id="JBJXBP010000008">
    <property type="protein sequence ID" value="KAL3814266.1"/>
    <property type="molecule type" value="Genomic_DNA"/>
</dbReference>
<proteinExistence type="predicted"/>
<accession>A0ABD3RQQ6</accession>
<keyword evidence="2" id="KW-1185">Reference proteome</keyword>
<comment type="caution">
    <text evidence="1">The sequence shown here is derived from an EMBL/GenBank/DDBJ whole genome shotgun (WGS) entry which is preliminary data.</text>
</comment>
<protein>
    <recommendedName>
        <fullName evidence="3">Bifunctional inhibitor/plant lipid transfer protein/seed storage helical domain-containing protein</fullName>
    </recommendedName>
</protein>
<sequence length="77" mass="8747">MSRYTPRFIKPNENCCVNARKANIKLFCNIFFIAETEKIFSPAKVVKIAKYCKKPLPFGTKCGNYSIHTSHGSKFGL</sequence>
<gene>
    <name evidence="1" type="ORF">ACJIZ3_015534</name>
</gene>
<dbReference type="Proteomes" id="UP001634393">
    <property type="component" value="Unassembled WGS sequence"/>
</dbReference>
<reference evidence="1 2" key="1">
    <citation type="submission" date="2024-12" db="EMBL/GenBank/DDBJ databases">
        <title>The unique morphological basis and parallel evolutionary history of personate flowers in Penstemon.</title>
        <authorList>
            <person name="Depatie T.H."/>
            <person name="Wessinger C.A."/>
        </authorList>
    </citation>
    <scope>NUCLEOTIDE SEQUENCE [LARGE SCALE GENOMIC DNA]</scope>
    <source>
        <strain evidence="1">WTNN_2</strain>
        <tissue evidence="1">Leaf</tissue>
    </source>
</reference>
<organism evidence="1 2">
    <name type="scientific">Penstemon smallii</name>
    <dbReference type="NCBI Taxonomy" id="265156"/>
    <lineage>
        <taxon>Eukaryota</taxon>
        <taxon>Viridiplantae</taxon>
        <taxon>Streptophyta</taxon>
        <taxon>Embryophyta</taxon>
        <taxon>Tracheophyta</taxon>
        <taxon>Spermatophyta</taxon>
        <taxon>Magnoliopsida</taxon>
        <taxon>eudicotyledons</taxon>
        <taxon>Gunneridae</taxon>
        <taxon>Pentapetalae</taxon>
        <taxon>asterids</taxon>
        <taxon>lamiids</taxon>
        <taxon>Lamiales</taxon>
        <taxon>Plantaginaceae</taxon>
        <taxon>Cheloneae</taxon>
        <taxon>Penstemon</taxon>
    </lineage>
</organism>
<evidence type="ECO:0008006" key="3">
    <source>
        <dbReference type="Google" id="ProtNLM"/>
    </source>
</evidence>
<name>A0ABD3RQQ6_9LAMI</name>
<dbReference type="PANTHER" id="PTHR33286:SF1">
    <property type="entry name" value="OS01G0800600 PROTEIN"/>
    <property type="match status" value="1"/>
</dbReference>
<evidence type="ECO:0000313" key="2">
    <source>
        <dbReference type="Proteomes" id="UP001634393"/>
    </source>
</evidence>
<dbReference type="PANTHER" id="PTHR33286">
    <property type="entry name" value="BIFUNCTIONAL INHIBITOR/LIPID-TRANSFER PROTEIN/SEED STORAGE 2S ALBUMIN SUPERFAMILY PROTEIN"/>
    <property type="match status" value="1"/>
</dbReference>